<dbReference type="PROSITE" id="PS01124">
    <property type="entry name" value="HTH_ARAC_FAMILY_2"/>
    <property type="match status" value="1"/>
</dbReference>
<keyword evidence="1" id="KW-0805">Transcription regulation</keyword>
<dbReference type="Proteomes" id="UP000239590">
    <property type="component" value="Unassembled WGS sequence"/>
</dbReference>
<proteinExistence type="predicted"/>
<dbReference type="Pfam" id="PF02311">
    <property type="entry name" value="AraC_binding"/>
    <property type="match status" value="1"/>
</dbReference>
<dbReference type="InterPro" id="IPR011051">
    <property type="entry name" value="RmlC_Cupin_sf"/>
</dbReference>
<dbReference type="InterPro" id="IPR003313">
    <property type="entry name" value="AraC-bd"/>
</dbReference>
<sequence>MNSYTTEYLQNIDQFQDSIFIIHKKQEETFPYHFHQKGQFTYIEGGISYLYTRDKAYFLPARHFIWIPPELEHYVLHTSSTLRVTNLYLPSANDLTHPFFSKMGIYPVTDLLLEMILFSERWQGVVRPGVYAYDFLRTLKYLLPEIGQHPLPIAIPTTQNERLLPIIKYLQQHVSRPLHLPEVAYEFGLSARTLSRLFQQEMELSFLQYVKMYRIVRAIEELLQTDKSITEIAYDVGYTSLSTFSNTFLQLVNRRPAEFRTVKSRPTIP</sequence>
<dbReference type="GO" id="GO:0043565">
    <property type="term" value="F:sequence-specific DNA binding"/>
    <property type="evidence" value="ECO:0007669"/>
    <property type="project" value="InterPro"/>
</dbReference>
<dbReference type="PANTHER" id="PTHR11019:SF159">
    <property type="entry name" value="TRANSCRIPTIONAL REGULATOR-RELATED"/>
    <property type="match status" value="1"/>
</dbReference>
<evidence type="ECO:0000259" key="4">
    <source>
        <dbReference type="PROSITE" id="PS01124"/>
    </source>
</evidence>
<dbReference type="InterPro" id="IPR014710">
    <property type="entry name" value="RmlC-like_jellyroll"/>
</dbReference>
<keyword evidence="2" id="KW-0238">DNA-binding</keyword>
<comment type="caution">
    <text evidence="5">The sequence shown here is derived from an EMBL/GenBank/DDBJ whole genome shotgun (WGS) entry which is preliminary data.</text>
</comment>
<dbReference type="SUPFAM" id="SSF51182">
    <property type="entry name" value="RmlC-like cupins"/>
    <property type="match status" value="1"/>
</dbReference>
<dbReference type="InterPro" id="IPR018060">
    <property type="entry name" value="HTH_AraC"/>
</dbReference>
<dbReference type="Gene3D" id="1.10.10.60">
    <property type="entry name" value="Homeodomain-like"/>
    <property type="match status" value="2"/>
</dbReference>
<reference evidence="6" key="1">
    <citation type="submission" date="2018-02" db="EMBL/GenBank/DDBJ databases">
        <title>Genome sequencing of Solimonas sp. HR-BB.</title>
        <authorList>
            <person name="Lee Y."/>
            <person name="Jeon C.O."/>
        </authorList>
    </citation>
    <scope>NUCLEOTIDE SEQUENCE [LARGE SCALE GENOMIC DNA]</scope>
    <source>
        <strain evidence="6">HR-U</strain>
    </source>
</reference>
<dbReference type="PANTHER" id="PTHR11019">
    <property type="entry name" value="HTH-TYPE TRANSCRIPTIONAL REGULATOR NIMR"/>
    <property type="match status" value="1"/>
</dbReference>
<organism evidence="5 6">
    <name type="scientific">Siphonobacter curvatus</name>
    <dbReference type="NCBI Taxonomy" id="2094562"/>
    <lineage>
        <taxon>Bacteria</taxon>
        <taxon>Pseudomonadati</taxon>
        <taxon>Bacteroidota</taxon>
        <taxon>Cytophagia</taxon>
        <taxon>Cytophagales</taxon>
        <taxon>Cytophagaceae</taxon>
        <taxon>Siphonobacter</taxon>
    </lineage>
</organism>
<accession>A0A2S7IRA2</accession>
<evidence type="ECO:0000256" key="2">
    <source>
        <dbReference type="ARBA" id="ARBA00023125"/>
    </source>
</evidence>
<dbReference type="Pfam" id="PF12833">
    <property type="entry name" value="HTH_18"/>
    <property type="match status" value="1"/>
</dbReference>
<dbReference type="SMART" id="SM00342">
    <property type="entry name" value="HTH_ARAC"/>
    <property type="match status" value="1"/>
</dbReference>
<dbReference type="EMBL" id="PTRA01000001">
    <property type="protein sequence ID" value="PQA60212.1"/>
    <property type="molecule type" value="Genomic_DNA"/>
</dbReference>
<dbReference type="SUPFAM" id="SSF46689">
    <property type="entry name" value="Homeodomain-like"/>
    <property type="match status" value="2"/>
</dbReference>
<name>A0A2S7IRA2_9BACT</name>
<dbReference type="OrthoDB" id="1266582at2"/>
<evidence type="ECO:0000313" key="6">
    <source>
        <dbReference type="Proteomes" id="UP000239590"/>
    </source>
</evidence>
<dbReference type="AlphaFoldDB" id="A0A2S7IRA2"/>
<keyword evidence="3" id="KW-0804">Transcription</keyword>
<dbReference type="GO" id="GO:0003700">
    <property type="term" value="F:DNA-binding transcription factor activity"/>
    <property type="evidence" value="ECO:0007669"/>
    <property type="project" value="InterPro"/>
</dbReference>
<evidence type="ECO:0000256" key="1">
    <source>
        <dbReference type="ARBA" id="ARBA00023015"/>
    </source>
</evidence>
<gene>
    <name evidence="5" type="ORF">C5O19_11520</name>
</gene>
<feature type="domain" description="HTH araC/xylS-type" evidence="4">
    <location>
        <begin position="164"/>
        <end position="262"/>
    </location>
</feature>
<protein>
    <submittedName>
        <fullName evidence="5">AraC family transcriptional regulator</fullName>
    </submittedName>
</protein>
<dbReference type="RefSeq" id="WP_104712254.1">
    <property type="nucleotide sequence ID" value="NZ_PTRA01000001.1"/>
</dbReference>
<evidence type="ECO:0000256" key="3">
    <source>
        <dbReference type="ARBA" id="ARBA00023163"/>
    </source>
</evidence>
<dbReference type="InterPro" id="IPR009057">
    <property type="entry name" value="Homeodomain-like_sf"/>
</dbReference>
<dbReference type="Gene3D" id="2.60.120.10">
    <property type="entry name" value="Jelly Rolls"/>
    <property type="match status" value="1"/>
</dbReference>
<evidence type="ECO:0000313" key="5">
    <source>
        <dbReference type="EMBL" id="PQA60212.1"/>
    </source>
</evidence>
<keyword evidence="6" id="KW-1185">Reference proteome</keyword>